<dbReference type="RefSeq" id="XP_014530614.1">
    <property type="nucleotide sequence ID" value="XM_014675128.1"/>
</dbReference>
<evidence type="ECO:0000259" key="1">
    <source>
        <dbReference type="PROSITE" id="PS50011"/>
    </source>
</evidence>
<dbReference type="PROSITE" id="PS50011">
    <property type="entry name" value="PROTEIN_KINASE_DOM"/>
    <property type="match status" value="1"/>
</dbReference>
<feature type="domain" description="Protein kinase" evidence="1">
    <location>
        <begin position="1"/>
        <end position="178"/>
    </location>
</feature>
<keyword evidence="2" id="KW-0808">Transferase</keyword>
<dbReference type="Gene3D" id="1.10.510.10">
    <property type="entry name" value="Transferase(Phosphotransferase) domain 1"/>
    <property type="match status" value="1"/>
</dbReference>
<gene>
    <name evidence="2" type="ORF">Pdw03_0548</name>
</gene>
<accession>A0A7T7BMX1</accession>
<dbReference type="VEuPathDB" id="FungiDB:PDIP_87260"/>
<proteinExistence type="predicted"/>
<dbReference type="Proteomes" id="UP000595662">
    <property type="component" value="Chromosome 4"/>
</dbReference>
<dbReference type="EMBL" id="CP060777">
    <property type="protein sequence ID" value="QQK45650.1"/>
    <property type="molecule type" value="Genomic_DNA"/>
</dbReference>
<dbReference type="OMA" id="IYICEST"/>
<dbReference type="KEGG" id="pdp:PDIP_87260"/>
<organism evidence="2 3">
    <name type="scientific">Penicillium digitatum</name>
    <name type="common">Green mold</name>
    <dbReference type="NCBI Taxonomy" id="36651"/>
    <lineage>
        <taxon>Eukaryota</taxon>
        <taxon>Fungi</taxon>
        <taxon>Dikarya</taxon>
        <taxon>Ascomycota</taxon>
        <taxon>Pezizomycotina</taxon>
        <taxon>Eurotiomycetes</taxon>
        <taxon>Eurotiomycetidae</taxon>
        <taxon>Eurotiales</taxon>
        <taxon>Aspergillaceae</taxon>
        <taxon>Penicillium</taxon>
    </lineage>
</organism>
<sequence length="178" mass="21230">MLKVFPPYKWDRCHPPLRSIDLFKNESRAYNRLKARGFCERGYVPEFYGVVENIDPEAKGWQSDLKKFYDRTFPRGLDPTARPNGVLMEARKLHQLLIEIHEAGIVHLALYPRNMLIQGDTDRVLLIDYDLAQIFDPEHPEHPRFFTRERDLMDDFVEALGRDHNLEKYEETRTMYFE</sequence>
<protein>
    <submittedName>
        <fullName evidence="2">Protein kinase-like domain</fullName>
    </submittedName>
</protein>
<reference evidence="2 3" key="1">
    <citation type="submission" date="2020-08" db="EMBL/GenBank/DDBJ databases">
        <title>The completed genome sequence of the pathogenic ascomycete fungus Penicillium digitatum.</title>
        <authorList>
            <person name="Wang M."/>
        </authorList>
    </citation>
    <scope>NUCLEOTIDE SEQUENCE [LARGE SCALE GENOMIC DNA]</scope>
    <source>
        <strain evidence="2 3">PdW03</strain>
    </source>
</reference>
<keyword evidence="2" id="KW-0418">Kinase</keyword>
<evidence type="ECO:0000313" key="3">
    <source>
        <dbReference type="Proteomes" id="UP000595662"/>
    </source>
</evidence>
<dbReference type="InterPro" id="IPR000719">
    <property type="entry name" value="Prot_kinase_dom"/>
</dbReference>
<evidence type="ECO:0000313" key="2">
    <source>
        <dbReference type="EMBL" id="QQK45650.1"/>
    </source>
</evidence>
<dbReference type="GeneID" id="26237040"/>
<dbReference type="InterPro" id="IPR011009">
    <property type="entry name" value="Kinase-like_dom_sf"/>
</dbReference>
<name>A0A7T7BMX1_PENDI</name>
<dbReference type="GO" id="GO:0005524">
    <property type="term" value="F:ATP binding"/>
    <property type="evidence" value="ECO:0007669"/>
    <property type="project" value="InterPro"/>
</dbReference>
<dbReference type="GO" id="GO:0004672">
    <property type="term" value="F:protein kinase activity"/>
    <property type="evidence" value="ECO:0007669"/>
    <property type="project" value="InterPro"/>
</dbReference>
<dbReference type="SUPFAM" id="SSF56112">
    <property type="entry name" value="Protein kinase-like (PK-like)"/>
    <property type="match status" value="1"/>
</dbReference>
<dbReference type="AlphaFoldDB" id="A0A7T7BMX1"/>